<sequence length="397" mass="44767">MSGYLPPRTTTGPHSDIYTPSYQLQRADTTDNHTDVSHHWPIIPSNIIPSTKTLLTLGDPDNPIVSFAPLGFGCWPWGDVLSYGWGPSNGYDKRLDDASVTRAWKEIFRNVSPVLLDTAEHYGYTDGYSEKSIGRNWSEDTTKNRPWLQVATKFMPTPWRHPFMYPDIVYRACAGSLDRLGLGKIDIYQLHGPSYMGFWPRLETIVNALADCYDQGKIKAVGTCNLNIEQVKAVYTILKKRGVPYVSNQVEFSLARQDPWKTGLIENCRKLGIATIAYSPIGVGRLTGKYNGNNKPRGNRNFADVKWDKLQPIVDELLRIGEKTGKSPAAVALNWVICKGAVPIPGVKNEKQVIDCAQALGWRLSKEDEDRLDVLGLFNAPDYRQLQHVQNWWWEQG</sequence>
<dbReference type="InterPro" id="IPR036812">
    <property type="entry name" value="NAD(P)_OxRdtase_dom_sf"/>
</dbReference>
<dbReference type="Gene3D" id="3.20.20.100">
    <property type="entry name" value="NADP-dependent oxidoreductase domain"/>
    <property type="match status" value="1"/>
</dbReference>
<dbReference type="STRING" id="264951.A0A443HSZ5"/>
<dbReference type="AlphaFoldDB" id="A0A443HSZ5"/>
<keyword evidence="1" id="KW-0560">Oxidoreductase</keyword>
<dbReference type="GO" id="GO:0016491">
    <property type="term" value="F:oxidoreductase activity"/>
    <property type="evidence" value="ECO:0007669"/>
    <property type="project" value="UniProtKB-KW"/>
</dbReference>
<keyword evidence="4" id="KW-1185">Reference proteome</keyword>
<dbReference type="Pfam" id="PF00248">
    <property type="entry name" value="Aldo_ket_red"/>
    <property type="match status" value="1"/>
</dbReference>
<protein>
    <submittedName>
        <fullName evidence="3">NADP-dependent oxidoreductase domain-containing protein</fullName>
    </submittedName>
</protein>
<dbReference type="EMBL" id="RCNU01000006">
    <property type="protein sequence ID" value="RWQ94937.1"/>
    <property type="molecule type" value="Genomic_DNA"/>
</dbReference>
<evidence type="ECO:0000259" key="2">
    <source>
        <dbReference type="Pfam" id="PF00248"/>
    </source>
</evidence>
<dbReference type="VEuPathDB" id="FungiDB:C8Q69DRAFT_468336"/>
<evidence type="ECO:0000313" key="3">
    <source>
        <dbReference type="EMBL" id="RWQ94937.1"/>
    </source>
</evidence>
<dbReference type="SUPFAM" id="SSF51430">
    <property type="entry name" value="NAD(P)-linked oxidoreductase"/>
    <property type="match status" value="1"/>
</dbReference>
<dbReference type="InterPro" id="IPR050791">
    <property type="entry name" value="Aldo-Keto_reductase"/>
</dbReference>
<feature type="domain" description="NADP-dependent oxidoreductase" evidence="2">
    <location>
        <begin position="85"/>
        <end position="373"/>
    </location>
</feature>
<accession>A0A443HSZ5</accession>
<dbReference type="InterPro" id="IPR023210">
    <property type="entry name" value="NADP_OxRdtase_dom"/>
</dbReference>
<gene>
    <name evidence="3" type="ORF">C8Q69DRAFT_468336</name>
</gene>
<evidence type="ECO:0000313" key="4">
    <source>
        <dbReference type="Proteomes" id="UP000283841"/>
    </source>
</evidence>
<organism evidence="3 4">
    <name type="scientific">Byssochlamys spectabilis</name>
    <name type="common">Paecilomyces variotii</name>
    <dbReference type="NCBI Taxonomy" id="264951"/>
    <lineage>
        <taxon>Eukaryota</taxon>
        <taxon>Fungi</taxon>
        <taxon>Dikarya</taxon>
        <taxon>Ascomycota</taxon>
        <taxon>Pezizomycotina</taxon>
        <taxon>Eurotiomycetes</taxon>
        <taxon>Eurotiomycetidae</taxon>
        <taxon>Eurotiales</taxon>
        <taxon>Thermoascaceae</taxon>
        <taxon>Paecilomyces</taxon>
    </lineage>
</organism>
<comment type="caution">
    <text evidence="3">The sequence shown here is derived from an EMBL/GenBank/DDBJ whole genome shotgun (WGS) entry which is preliminary data.</text>
</comment>
<dbReference type="OrthoDB" id="1659429at2759"/>
<dbReference type="GO" id="GO:0005737">
    <property type="term" value="C:cytoplasm"/>
    <property type="evidence" value="ECO:0007669"/>
    <property type="project" value="TreeGrafter"/>
</dbReference>
<dbReference type="RefSeq" id="XP_028484582.1">
    <property type="nucleotide sequence ID" value="XM_028630682.1"/>
</dbReference>
<dbReference type="PANTHER" id="PTHR43625">
    <property type="entry name" value="AFLATOXIN B1 ALDEHYDE REDUCTASE"/>
    <property type="match status" value="1"/>
</dbReference>
<reference evidence="3 4" key="1">
    <citation type="journal article" date="2018" name="Front. Microbiol.">
        <title>Genomic and genetic insights into a cosmopolitan fungus, Paecilomyces variotii (Eurotiales).</title>
        <authorList>
            <person name="Urquhart A.S."/>
            <person name="Mondo S.J."/>
            <person name="Makela M.R."/>
            <person name="Hane J.K."/>
            <person name="Wiebenga A."/>
            <person name="He G."/>
            <person name="Mihaltcheva S."/>
            <person name="Pangilinan J."/>
            <person name="Lipzen A."/>
            <person name="Barry K."/>
            <person name="de Vries R.P."/>
            <person name="Grigoriev I.V."/>
            <person name="Idnurm A."/>
        </authorList>
    </citation>
    <scope>NUCLEOTIDE SEQUENCE [LARGE SCALE GENOMIC DNA]</scope>
    <source>
        <strain evidence="3 4">CBS 101075</strain>
    </source>
</reference>
<dbReference type="PANTHER" id="PTHR43625:SF5">
    <property type="entry name" value="PYRIDOXAL REDUCTASE, CHLOROPLASTIC"/>
    <property type="match status" value="1"/>
</dbReference>
<dbReference type="GeneID" id="39599959"/>
<dbReference type="CDD" id="cd19093">
    <property type="entry name" value="AKR_AtPLR-like"/>
    <property type="match status" value="1"/>
</dbReference>
<proteinExistence type="predicted"/>
<dbReference type="Proteomes" id="UP000283841">
    <property type="component" value="Unassembled WGS sequence"/>
</dbReference>
<evidence type="ECO:0000256" key="1">
    <source>
        <dbReference type="ARBA" id="ARBA00023002"/>
    </source>
</evidence>
<name>A0A443HSZ5_BYSSP</name>